<reference evidence="2" key="1">
    <citation type="submission" date="2011-07" db="EMBL/GenBank/DDBJ databases">
        <authorList>
            <consortium name="Caenorhabditis brenneri Sequencing and Analysis Consortium"/>
            <person name="Wilson R.K."/>
        </authorList>
    </citation>
    <scope>NUCLEOTIDE SEQUENCE [LARGE SCALE GENOMIC DNA]</scope>
    <source>
        <strain evidence="2">PB2801</strain>
    </source>
</reference>
<accession>G0MSQ4</accession>
<dbReference type="HOGENOM" id="CLU_2401595_0_0_1"/>
<dbReference type="AlphaFoldDB" id="G0MSQ4"/>
<evidence type="ECO:0000313" key="2">
    <source>
        <dbReference type="Proteomes" id="UP000008068"/>
    </source>
</evidence>
<proteinExistence type="predicted"/>
<dbReference type="EMBL" id="GL379810">
    <property type="protein sequence ID" value="EGT43126.1"/>
    <property type="molecule type" value="Genomic_DNA"/>
</dbReference>
<dbReference type="InParanoid" id="G0MSQ4"/>
<dbReference type="Proteomes" id="UP000008068">
    <property type="component" value="Unassembled WGS sequence"/>
</dbReference>
<evidence type="ECO:0000313" key="1">
    <source>
        <dbReference type="EMBL" id="EGT43126.1"/>
    </source>
</evidence>
<organism evidence="2">
    <name type="scientific">Caenorhabditis brenneri</name>
    <name type="common">Nematode worm</name>
    <dbReference type="NCBI Taxonomy" id="135651"/>
    <lineage>
        <taxon>Eukaryota</taxon>
        <taxon>Metazoa</taxon>
        <taxon>Ecdysozoa</taxon>
        <taxon>Nematoda</taxon>
        <taxon>Chromadorea</taxon>
        <taxon>Rhabditida</taxon>
        <taxon>Rhabditina</taxon>
        <taxon>Rhabditomorpha</taxon>
        <taxon>Rhabditoidea</taxon>
        <taxon>Rhabditidae</taxon>
        <taxon>Peloderinae</taxon>
        <taxon>Caenorhabditis</taxon>
    </lineage>
</organism>
<name>G0MSQ4_CAEBE</name>
<sequence>MSTSYDYGLVTLLPILPRRRLDDKNIAAWTRRDEEIVIEQWEHLEEELVSMDELEVYHQICLEWSLDNADNKEIEEERATEELNSMNIEFISM</sequence>
<protein>
    <submittedName>
        <fullName evidence="1">Uncharacterized protein</fullName>
    </submittedName>
</protein>
<gene>
    <name evidence="1" type="ORF">CAEBREN_07296</name>
</gene>
<keyword evidence="2" id="KW-1185">Reference proteome</keyword>